<feature type="region of interest" description="Disordered" evidence="1">
    <location>
        <begin position="156"/>
        <end position="181"/>
    </location>
</feature>
<reference evidence="2" key="1">
    <citation type="journal article" date="2014" name="Int. J. Syst. Evol. Microbiol.">
        <title>Complete genome sequence of Corynebacterium casei LMG S-19264T (=DSM 44701T), isolated from a smear-ripened cheese.</title>
        <authorList>
            <consortium name="US DOE Joint Genome Institute (JGI-PGF)"/>
            <person name="Walter F."/>
            <person name="Albersmeier A."/>
            <person name="Kalinowski J."/>
            <person name="Ruckert C."/>
        </authorList>
    </citation>
    <scope>NUCLEOTIDE SEQUENCE</scope>
    <source>
        <strain evidence="2">JCM 4346</strain>
    </source>
</reference>
<accession>A0A918FB61</accession>
<dbReference type="Proteomes" id="UP000658320">
    <property type="component" value="Unassembled WGS sequence"/>
</dbReference>
<evidence type="ECO:0000313" key="2">
    <source>
        <dbReference type="EMBL" id="GGR17954.1"/>
    </source>
</evidence>
<protein>
    <submittedName>
        <fullName evidence="2">Lipoprotein</fullName>
    </submittedName>
</protein>
<evidence type="ECO:0000256" key="1">
    <source>
        <dbReference type="SAM" id="MobiDB-lite"/>
    </source>
</evidence>
<evidence type="ECO:0000313" key="3">
    <source>
        <dbReference type="Proteomes" id="UP000658320"/>
    </source>
</evidence>
<comment type="caution">
    <text evidence="2">The sequence shown here is derived from an EMBL/GenBank/DDBJ whole genome shotgun (WGS) entry which is preliminary data.</text>
</comment>
<dbReference type="EMBL" id="BMSX01000008">
    <property type="protein sequence ID" value="GGR17954.1"/>
    <property type="molecule type" value="Genomic_DNA"/>
</dbReference>
<gene>
    <name evidence="2" type="ORF">GCM10010251_37540</name>
</gene>
<dbReference type="AlphaFoldDB" id="A0A918FB61"/>
<name>A0A918FB61_9ACTN</name>
<keyword evidence="2" id="KW-0449">Lipoprotein</keyword>
<organism evidence="2 3">
    <name type="scientific">Streptomyces aurantiogriseus</name>
    <dbReference type="NCBI Taxonomy" id="66870"/>
    <lineage>
        <taxon>Bacteria</taxon>
        <taxon>Bacillati</taxon>
        <taxon>Actinomycetota</taxon>
        <taxon>Actinomycetes</taxon>
        <taxon>Kitasatosporales</taxon>
        <taxon>Streptomycetaceae</taxon>
        <taxon>Streptomyces</taxon>
    </lineage>
</organism>
<sequence length="204" mass="21165">MGEEWRYVPYRARRGGGRLPLMGASRRIRLRPYGMRAVAVAGLAAVAVGGVVACEPGGVSAASVAYTTDQTATAEIERRDVDVQWLTCTADYGDDGSDGSSAGVETVASVDCEGETGDGRDITVTGQVTRAVDGSCVRGDLRADVGDKQLFRVSGLGDCESATPSPVEPPGSGQPAEPGRPTVTVTVTRTVWCQETTHCGAEGK</sequence>
<proteinExistence type="predicted"/>
<keyword evidence="3" id="KW-1185">Reference proteome</keyword>
<reference evidence="2" key="2">
    <citation type="submission" date="2020-09" db="EMBL/GenBank/DDBJ databases">
        <authorList>
            <person name="Sun Q."/>
            <person name="Ohkuma M."/>
        </authorList>
    </citation>
    <scope>NUCLEOTIDE SEQUENCE</scope>
    <source>
        <strain evidence="2">JCM 4346</strain>
    </source>
</reference>